<evidence type="ECO:0000313" key="3">
    <source>
        <dbReference type="EMBL" id="OJG91245.1"/>
    </source>
</evidence>
<evidence type="ECO:0000313" key="4">
    <source>
        <dbReference type="Proteomes" id="UP000183039"/>
    </source>
</evidence>
<accession>A0AA91JNS2</accession>
<dbReference type="Pfam" id="PF00248">
    <property type="entry name" value="Aldo_ket_red"/>
    <property type="match status" value="1"/>
</dbReference>
<proteinExistence type="predicted"/>
<dbReference type="Proteomes" id="UP000183039">
    <property type="component" value="Unassembled WGS sequence"/>
</dbReference>
<dbReference type="GO" id="GO:0016491">
    <property type="term" value="F:oxidoreductase activity"/>
    <property type="evidence" value="ECO:0007669"/>
    <property type="project" value="UniProtKB-KW"/>
</dbReference>
<gene>
    <name evidence="3" type="ORF">RV15_GL000875</name>
</gene>
<dbReference type="GO" id="GO:0005737">
    <property type="term" value="C:cytoplasm"/>
    <property type="evidence" value="ECO:0007669"/>
    <property type="project" value="TreeGrafter"/>
</dbReference>
<comment type="caution">
    <text evidence="3">The sequence shown here is derived from an EMBL/GenBank/DDBJ whole genome shotgun (WGS) entry which is preliminary data.</text>
</comment>
<organism evidence="3 4">
    <name type="scientific">Enterococcus silesiacus</name>
    <dbReference type="NCBI Taxonomy" id="332949"/>
    <lineage>
        <taxon>Bacteria</taxon>
        <taxon>Bacillati</taxon>
        <taxon>Bacillota</taxon>
        <taxon>Bacilli</taxon>
        <taxon>Lactobacillales</taxon>
        <taxon>Enterococcaceae</taxon>
        <taxon>Enterococcus</taxon>
    </lineage>
</organism>
<evidence type="ECO:0000259" key="2">
    <source>
        <dbReference type="Pfam" id="PF00248"/>
    </source>
</evidence>
<evidence type="ECO:0000256" key="1">
    <source>
        <dbReference type="ARBA" id="ARBA00023002"/>
    </source>
</evidence>
<dbReference type="InterPro" id="IPR020471">
    <property type="entry name" value="AKR"/>
</dbReference>
<reference evidence="3 4" key="1">
    <citation type="submission" date="2014-12" db="EMBL/GenBank/DDBJ databases">
        <title>Draft genome sequences of 29 type strains of Enterococci.</title>
        <authorList>
            <person name="Zhong Z."/>
            <person name="Sun Z."/>
            <person name="Liu W."/>
            <person name="Zhang W."/>
            <person name="Zhang H."/>
        </authorList>
    </citation>
    <scope>NUCLEOTIDE SEQUENCE [LARGE SCALE GENOMIC DNA]</scope>
    <source>
        <strain evidence="3 4">DSM 22801</strain>
    </source>
</reference>
<dbReference type="EMBL" id="JXLC01000016">
    <property type="protein sequence ID" value="OJG91245.1"/>
    <property type="molecule type" value="Genomic_DNA"/>
</dbReference>
<dbReference type="InterPro" id="IPR036812">
    <property type="entry name" value="NAD(P)_OxRdtase_dom_sf"/>
</dbReference>
<name>A0AA91JNS2_9ENTE</name>
<dbReference type="AlphaFoldDB" id="A0AA91JNS2"/>
<dbReference type="PANTHER" id="PTHR43625:SF77">
    <property type="entry name" value="ALDO-KETO REDUCTASE"/>
    <property type="match status" value="1"/>
</dbReference>
<protein>
    <recommendedName>
        <fullName evidence="2">NADP-dependent oxidoreductase domain-containing protein</fullName>
    </recommendedName>
</protein>
<dbReference type="SUPFAM" id="SSF51430">
    <property type="entry name" value="NAD(P)-linked oxidoreductase"/>
    <property type="match status" value="1"/>
</dbReference>
<dbReference type="InterPro" id="IPR023210">
    <property type="entry name" value="NADP_OxRdtase_dom"/>
</dbReference>
<dbReference type="PANTHER" id="PTHR43625">
    <property type="entry name" value="AFLATOXIN B1 ALDEHYDE REDUCTASE"/>
    <property type="match status" value="1"/>
</dbReference>
<dbReference type="PRINTS" id="PR00069">
    <property type="entry name" value="ALDKETRDTASE"/>
</dbReference>
<sequence>MNDFERMGYKMKQRQLGKNGIKTSTIGFGCMGLNYHRGPAQDKNKMIEVVHAAVDAGIKMFDTAEVYGPYTNEELVGEALAGKRKQVQIATKGGFKIDGLNNQPDSSPRSIISSVEGSLKRLKTDYIDLYYIHRIDPNTPIEEVALTIQKLKQEGKILHWGLSEASADTIRKAHRVESLTAVESEYSIWWREPEKQIFPVLDELGIGFVSYSPLGRGYLTGKLDQNTTFDQNDNRGELPRFTQEAMKANQVLLDFMQKVAESKSVTTAQIAIAWILDQKPWIVPIPGTTKKERILENIKALDVKFTSEEKAIIAKALQEIKIVGDRYPESEKLRTGR</sequence>
<feature type="domain" description="NADP-dependent oxidoreductase" evidence="2">
    <location>
        <begin position="26"/>
        <end position="316"/>
    </location>
</feature>
<dbReference type="CDD" id="cd19078">
    <property type="entry name" value="AKR_AKR13C1_2"/>
    <property type="match status" value="1"/>
</dbReference>
<keyword evidence="1" id="KW-0560">Oxidoreductase</keyword>
<dbReference type="Gene3D" id="3.20.20.100">
    <property type="entry name" value="NADP-dependent oxidoreductase domain"/>
    <property type="match status" value="1"/>
</dbReference>
<dbReference type="InterPro" id="IPR050791">
    <property type="entry name" value="Aldo-Keto_reductase"/>
</dbReference>